<evidence type="ECO:0000313" key="1">
    <source>
        <dbReference type="EMBL" id="SDH80364.1"/>
    </source>
</evidence>
<dbReference type="Proteomes" id="UP000198854">
    <property type="component" value="Unassembled WGS sequence"/>
</dbReference>
<protein>
    <submittedName>
        <fullName evidence="1">Uncharacterized protein</fullName>
    </submittedName>
</protein>
<dbReference type="RefSeq" id="WP_093278050.1">
    <property type="nucleotide sequence ID" value="NZ_FNDD01000030.1"/>
</dbReference>
<organism evidence="1 2">
    <name type="scientific">Vibrio xiamenensis</name>
    <dbReference type="NCBI Taxonomy" id="861298"/>
    <lineage>
        <taxon>Bacteria</taxon>
        <taxon>Pseudomonadati</taxon>
        <taxon>Pseudomonadota</taxon>
        <taxon>Gammaproteobacteria</taxon>
        <taxon>Vibrionales</taxon>
        <taxon>Vibrionaceae</taxon>
        <taxon>Vibrio</taxon>
    </lineage>
</organism>
<dbReference type="EMBL" id="FNDD01000030">
    <property type="protein sequence ID" value="SDH80364.1"/>
    <property type="molecule type" value="Genomic_DNA"/>
</dbReference>
<accession>A0A1G8FDV6</accession>
<proteinExistence type="predicted"/>
<reference evidence="1 2" key="1">
    <citation type="submission" date="2016-10" db="EMBL/GenBank/DDBJ databases">
        <authorList>
            <person name="de Groot N.N."/>
        </authorList>
    </citation>
    <scope>NUCLEOTIDE SEQUENCE [LARGE SCALE GENOMIC DNA]</scope>
    <source>
        <strain evidence="1 2">CGMCC 1.10228</strain>
    </source>
</reference>
<name>A0A1G8FDV6_9VIBR</name>
<dbReference type="AlphaFoldDB" id="A0A1G8FDV6"/>
<evidence type="ECO:0000313" key="2">
    <source>
        <dbReference type="Proteomes" id="UP000198854"/>
    </source>
</evidence>
<keyword evidence="2" id="KW-1185">Reference proteome</keyword>
<sequence length="89" mass="10209">MELKASGFKRMDNGHYLSADGQEFMSIWSFNQRFHTKLPTYDTATKLTVIGAPYIEVAAEISKVYDTVKAFKVSDIKQFVRVNRPSSIW</sequence>
<gene>
    <name evidence="1" type="ORF">SAMN04488136_13013</name>
</gene>